<accession>A0A8J7HS90</accession>
<evidence type="ECO:0000256" key="4">
    <source>
        <dbReference type="ARBA" id="ARBA00022825"/>
    </source>
</evidence>
<proteinExistence type="inferred from homology"/>
<reference evidence="10 11" key="1">
    <citation type="journal article" date="2021" name="Int. J. Syst. Evol. Microbiol.">
        <title>Amazonocrinis nigriterrae gen. nov., sp. nov., Atlanticothrix silvestris gen. nov., sp. nov. and Dendronalium phyllosphericum gen. nov., sp. nov., nostocacean cyanobacteria from Brazilian environments.</title>
        <authorList>
            <person name="Alvarenga D.O."/>
            <person name="Andreote A.P.D."/>
            <person name="Branco L.H.Z."/>
            <person name="Delbaje E."/>
            <person name="Cruz R.B."/>
            <person name="Varani A.M."/>
            <person name="Fiore M.F."/>
        </authorList>
    </citation>
    <scope>NUCLEOTIDE SEQUENCE [LARGE SCALE GENOMIC DNA]</scope>
    <source>
        <strain evidence="10 11">CENA67</strain>
    </source>
</reference>
<feature type="region of interest" description="Disordered" evidence="8">
    <location>
        <begin position="453"/>
        <end position="472"/>
    </location>
</feature>
<dbReference type="SUPFAM" id="SSF52743">
    <property type="entry name" value="Subtilisin-like"/>
    <property type="match status" value="1"/>
</dbReference>
<evidence type="ECO:0000313" key="10">
    <source>
        <dbReference type="EMBL" id="MBH8565198.1"/>
    </source>
</evidence>
<keyword evidence="2 6" id="KW-0645">Protease</keyword>
<dbReference type="GO" id="GO:0004252">
    <property type="term" value="F:serine-type endopeptidase activity"/>
    <property type="evidence" value="ECO:0007669"/>
    <property type="project" value="UniProtKB-UniRule"/>
</dbReference>
<dbReference type="AlphaFoldDB" id="A0A8J7HS90"/>
<dbReference type="InterPro" id="IPR023827">
    <property type="entry name" value="Peptidase_S8_Asp-AS"/>
</dbReference>
<comment type="similarity">
    <text evidence="1 6 7">Belongs to the peptidase S8 family.</text>
</comment>
<protein>
    <submittedName>
        <fullName evidence="10">S8 family serine peptidase</fullName>
    </submittedName>
</protein>
<dbReference type="GO" id="GO:0006508">
    <property type="term" value="P:proteolysis"/>
    <property type="evidence" value="ECO:0007669"/>
    <property type="project" value="UniProtKB-KW"/>
</dbReference>
<dbReference type="PANTHER" id="PTHR43399:SF4">
    <property type="entry name" value="CELL WALL-ASSOCIATED PROTEASE"/>
    <property type="match status" value="1"/>
</dbReference>
<dbReference type="InterPro" id="IPR051048">
    <property type="entry name" value="Peptidase_S8/S53_subtilisin"/>
</dbReference>
<dbReference type="PROSITE" id="PS00137">
    <property type="entry name" value="SUBTILASE_HIS"/>
    <property type="match status" value="1"/>
</dbReference>
<evidence type="ECO:0000256" key="2">
    <source>
        <dbReference type="ARBA" id="ARBA00022670"/>
    </source>
</evidence>
<keyword evidence="4 6" id="KW-0720">Serine protease</keyword>
<feature type="active site" description="Charge relay system" evidence="5 6">
    <location>
        <position position="177"/>
    </location>
</feature>
<dbReference type="Gene3D" id="3.40.50.200">
    <property type="entry name" value="Peptidase S8/S53 domain"/>
    <property type="match status" value="1"/>
</dbReference>
<evidence type="ECO:0000256" key="5">
    <source>
        <dbReference type="PIRSR" id="PIRSR615500-1"/>
    </source>
</evidence>
<sequence length="496" mass="52685">MPINDTSSQLLSHNGLNSASISSVDTFHIQDNHSLGLGGRSSFYQKAEITSNATATSAKNYNSTSGYGLVNAGAAVSKAAGQNTFSDVPKLGGNNWGADLVNAPEAWANGYTGQGVVVAVVDTGVDYNHEDLKNNIWTNTKEIPDNGIDDDGNGYVDDVRGWNFDGNNNNTLDDNGHGTHVSGTIAGENNDYGVTGIAYNAKIMPVKVLNESGSGYYSAIADGIRYAADNKANVINLSLGGNYSNSTLKSAIAYASSKGVIVVMAAGNDGESSPDYPARYANNYGIAVGAVDSNNNMADFSNRSGRNELAYVTAPGVDVYSTVPGNQYATLSGTSMATPHVAGVVALMLSANRNLTDAEVRQIITDTAGSSTQSANSGIDISSINISSLVQQAFADISVNNPLTTNLNFNTSSIAESNPENSIFKADSTYENKSMPVSSEIWSEFRYYDSTLSSNNNTSNNDDDKNDDNQNNTDIQKMLNQLQKQIDQYSRLFNRF</sequence>
<feature type="active site" description="Charge relay system" evidence="5 6">
    <location>
        <position position="122"/>
    </location>
</feature>
<dbReference type="PANTHER" id="PTHR43399">
    <property type="entry name" value="SUBTILISIN-RELATED"/>
    <property type="match status" value="1"/>
</dbReference>
<dbReference type="RefSeq" id="WP_198127002.1">
    <property type="nucleotide sequence ID" value="NZ_JAECZC010000056.1"/>
</dbReference>
<dbReference type="EMBL" id="JAECZC010000056">
    <property type="protein sequence ID" value="MBH8565198.1"/>
    <property type="molecule type" value="Genomic_DNA"/>
</dbReference>
<feature type="active site" description="Charge relay system" evidence="5 6">
    <location>
        <position position="335"/>
    </location>
</feature>
<dbReference type="InterPro" id="IPR034204">
    <property type="entry name" value="PfSUB1-like_cat_dom"/>
</dbReference>
<feature type="domain" description="Peptidase S8/S53" evidence="9">
    <location>
        <begin position="113"/>
        <end position="372"/>
    </location>
</feature>
<dbReference type="InterPro" id="IPR023828">
    <property type="entry name" value="Peptidase_S8_Ser-AS"/>
</dbReference>
<keyword evidence="11" id="KW-1185">Reference proteome</keyword>
<dbReference type="InterPro" id="IPR000209">
    <property type="entry name" value="Peptidase_S8/S53_dom"/>
</dbReference>
<name>A0A8J7HS90_9NOST</name>
<evidence type="ECO:0000259" key="9">
    <source>
        <dbReference type="Pfam" id="PF00082"/>
    </source>
</evidence>
<dbReference type="CDD" id="cd07473">
    <property type="entry name" value="Peptidases_S8_Subtilisin_like"/>
    <property type="match status" value="1"/>
</dbReference>
<dbReference type="InterPro" id="IPR036852">
    <property type="entry name" value="Peptidase_S8/S53_dom_sf"/>
</dbReference>
<evidence type="ECO:0000313" key="11">
    <source>
        <dbReference type="Proteomes" id="UP000632766"/>
    </source>
</evidence>
<dbReference type="InterPro" id="IPR022398">
    <property type="entry name" value="Peptidase_S8_His-AS"/>
</dbReference>
<dbReference type="Proteomes" id="UP000632766">
    <property type="component" value="Unassembled WGS sequence"/>
</dbReference>
<dbReference type="Pfam" id="PF00082">
    <property type="entry name" value="Peptidase_S8"/>
    <property type="match status" value="1"/>
</dbReference>
<dbReference type="PRINTS" id="PR00723">
    <property type="entry name" value="SUBTILISIN"/>
</dbReference>
<evidence type="ECO:0000256" key="6">
    <source>
        <dbReference type="PROSITE-ProRule" id="PRU01240"/>
    </source>
</evidence>
<evidence type="ECO:0000256" key="1">
    <source>
        <dbReference type="ARBA" id="ARBA00011073"/>
    </source>
</evidence>
<keyword evidence="3 6" id="KW-0378">Hydrolase</keyword>
<dbReference type="PROSITE" id="PS00136">
    <property type="entry name" value="SUBTILASE_ASP"/>
    <property type="match status" value="1"/>
</dbReference>
<comment type="caution">
    <text evidence="10">The sequence shown here is derived from an EMBL/GenBank/DDBJ whole genome shotgun (WGS) entry which is preliminary data.</text>
</comment>
<evidence type="ECO:0000256" key="7">
    <source>
        <dbReference type="RuleBase" id="RU003355"/>
    </source>
</evidence>
<dbReference type="InterPro" id="IPR015500">
    <property type="entry name" value="Peptidase_S8_subtilisin-rel"/>
</dbReference>
<gene>
    <name evidence="10" type="ORF">I8748_23945</name>
</gene>
<organism evidence="10 11">
    <name type="scientific">Amazonocrinis nigriterrae CENA67</name>
    <dbReference type="NCBI Taxonomy" id="2794033"/>
    <lineage>
        <taxon>Bacteria</taxon>
        <taxon>Bacillati</taxon>
        <taxon>Cyanobacteriota</taxon>
        <taxon>Cyanophyceae</taxon>
        <taxon>Nostocales</taxon>
        <taxon>Nostocaceae</taxon>
        <taxon>Amazonocrinis</taxon>
        <taxon>Amazonocrinis nigriterrae</taxon>
    </lineage>
</organism>
<dbReference type="PROSITE" id="PS51892">
    <property type="entry name" value="SUBTILASE"/>
    <property type="match status" value="1"/>
</dbReference>
<evidence type="ECO:0000256" key="8">
    <source>
        <dbReference type="SAM" id="MobiDB-lite"/>
    </source>
</evidence>
<evidence type="ECO:0000256" key="3">
    <source>
        <dbReference type="ARBA" id="ARBA00022801"/>
    </source>
</evidence>
<dbReference type="PROSITE" id="PS00138">
    <property type="entry name" value="SUBTILASE_SER"/>
    <property type="match status" value="1"/>
</dbReference>